<dbReference type="Proteomes" id="UP000722485">
    <property type="component" value="Unassembled WGS sequence"/>
</dbReference>
<feature type="region of interest" description="Disordered" evidence="1">
    <location>
        <begin position="157"/>
        <end position="187"/>
    </location>
</feature>
<keyword evidence="4" id="KW-1185">Reference proteome</keyword>
<keyword evidence="2" id="KW-0732">Signal</keyword>
<feature type="region of interest" description="Disordered" evidence="1">
    <location>
        <begin position="280"/>
        <end position="355"/>
    </location>
</feature>
<dbReference type="OrthoDB" id="4225201at2759"/>
<feature type="compositionally biased region" description="Pro residues" evidence="1">
    <location>
        <begin position="311"/>
        <end position="344"/>
    </location>
</feature>
<gene>
    <name evidence="3" type="ORF">G7Z17_g8312</name>
</gene>
<protein>
    <submittedName>
        <fullName evidence="3">Uncharacterized protein</fullName>
    </submittedName>
</protein>
<dbReference type="AlphaFoldDB" id="A0A9P5L6M0"/>
<feature type="chain" id="PRO_5040474619" evidence="2">
    <location>
        <begin position="20"/>
        <end position="355"/>
    </location>
</feature>
<sequence length="355" mass="38444">MRGLTKAAAFLLAPALARASSSSLADPWAIVDLDIPKGHHDVDSLTLRLDLQETEEICGPTKLRINGHTLVQNGEGSGSGFVPVGDDIIMSAHWLFSCVSSNNGPEAKLLRFTIDKLDGEPVKDLDFAMTFRQTTPAVIIELGGAASTDPWAELEYSEDRPHKGNHPHGGDHPHEGHHPGEMPDPNDELEAQINELELLRLQADDLMDLIHAKEMAIRERLGDHGDHPPRPPPPPHPSVMLKECGNVQCVVRALANKVKHTAGGLYGGFFAHGPGHEHEHAYDWGNSGERPPHRDGGHHKPPGFPGNHSRPFPPPHRPSFCPPCHGPPPPSHTLPPPTPAPAPSRSPSRTPHDGK</sequence>
<evidence type="ECO:0000256" key="1">
    <source>
        <dbReference type="SAM" id="MobiDB-lite"/>
    </source>
</evidence>
<evidence type="ECO:0000313" key="4">
    <source>
        <dbReference type="Proteomes" id="UP000722485"/>
    </source>
</evidence>
<comment type="caution">
    <text evidence="3">The sequence shown here is derived from an EMBL/GenBank/DDBJ whole genome shotgun (WGS) entry which is preliminary data.</text>
</comment>
<feature type="region of interest" description="Disordered" evidence="1">
    <location>
        <begin position="221"/>
        <end position="240"/>
    </location>
</feature>
<accession>A0A9P5L6M0</accession>
<proteinExistence type="predicted"/>
<evidence type="ECO:0000313" key="3">
    <source>
        <dbReference type="EMBL" id="KAF7546603.1"/>
    </source>
</evidence>
<dbReference type="EMBL" id="JAANBB010000207">
    <property type="protein sequence ID" value="KAF7546603.1"/>
    <property type="molecule type" value="Genomic_DNA"/>
</dbReference>
<feature type="compositionally biased region" description="Basic and acidic residues" evidence="1">
    <location>
        <begin position="157"/>
        <end position="181"/>
    </location>
</feature>
<feature type="signal peptide" evidence="2">
    <location>
        <begin position="1"/>
        <end position="19"/>
    </location>
</feature>
<evidence type="ECO:0000256" key="2">
    <source>
        <dbReference type="SAM" id="SignalP"/>
    </source>
</evidence>
<reference evidence="3" key="1">
    <citation type="submission" date="2020-03" db="EMBL/GenBank/DDBJ databases">
        <title>Draft Genome Sequence of Cylindrodendrum hubeiense.</title>
        <authorList>
            <person name="Buettner E."/>
            <person name="Kellner H."/>
        </authorList>
    </citation>
    <scope>NUCLEOTIDE SEQUENCE</scope>
    <source>
        <strain evidence="3">IHI 201604</strain>
    </source>
</reference>
<name>A0A9P5L6M0_9HYPO</name>
<organism evidence="3 4">
    <name type="scientific">Cylindrodendrum hubeiense</name>
    <dbReference type="NCBI Taxonomy" id="595255"/>
    <lineage>
        <taxon>Eukaryota</taxon>
        <taxon>Fungi</taxon>
        <taxon>Dikarya</taxon>
        <taxon>Ascomycota</taxon>
        <taxon>Pezizomycotina</taxon>
        <taxon>Sordariomycetes</taxon>
        <taxon>Hypocreomycetidae</taxon>
        <taxon>Hypocreales</taxon>
        <taxon>Nectriaceae</taxon>
        <taxon>Cylindrodendrum</taxon>
    </lineage>
</organism>